<dbReference type="InterPro" id="IPR009081">
    <property type="entry name" value="PP-bd_ACP"/>
</dbReference>
<dbReference type="Pfam" id="PF00550">
    <property type="entry name" value="PP-binding"/>
    <property type="match status" value="1"/>
</dbReference>
<dbReference type="RefSeq" id="WP_014150498.1">
    <property type="nucleotide sequence ID" value="NC_016113.1"/>
</dbReference>
<dbReference type="SMART" id="SM00823">
    <property type="entry name" value="PKS_PP"/>
    <property type="match status" value="1"/>
</dbReference>
<dbReference type="Pfam" id="PF00668">
    <property type="entry name" value="Condensation"/>
    <property type="match status" value="1"/>
</dbReference>
<dbReference type="PROSITE" id="PS50075">
    <property type="entry name" value="CARRIER"/>
    <property type="match status" value="1"/>
</dbReference>
<dbReference type="GO" id="GO:0008610">
    <property type="term" value="P:lipid biosynthetic process"/>
    <property type="evidence" value="ECO:0007669"/>
    <property type="project" value="UniProtKB-ARBA"/>
</dbReference>
<dbReference type="FunFam" id="3.40.50.980:FF:000001">
    <property type="entry name" value="Non-ribosomal peptide synthetase"/>
    <property type="match status" value="1"/>
</dbReference>
<geneLocation type="plasmid" evidence="6 7">
    <name>pSCATT</name>
</geneLocation>
<evidence type="ECO:0000313" key="6">
    <source>
        <dbReference type="EMBL" id="AEW99900.1"/>
    </source>
</evidence>
<dbReference type="GO" id="GO:0044550">
    <property type="term" value="P:secondary metabolite biosynthetic process"/>
    <property type="evidence" value="ECO:0007669"/>
    <property type="project" value="TreeGrafter"/>
</dbReference>
<dbReference type="Pfam" id="PF00501">
    <property type="entry name" value="AMP-binding"/>
    <property type="match status" value="1"/>
</dbReference>
<evidence type="ECO:0000256" key="2">
    <source>
        <dbReference type="ARBA" id="ARBA00022450"/>
    </source>
</evidence>
<dbReference type="GO" id="GO:0017000">
    <property type="term" value="P:antibiotic biosynthetic process"/>
    <property type="evidence" value="ECO:0007669"/>
    <property type="project" value="UniProtKB-ARBA"/>
</dbReference>
<dbReference type="InterPro" id="IPR020459">
    <property type="entry name" value="AMP-binding"/>
</dbReference>
<sequence length="1083" mass="117489">MGVDHSPLASAQQRLWFLWRLRPDGNEYNVPKATRLRGTLDAACLERALARLVERHAVLRATFPFLDGEPVLRIARNATVPLGRTDLSDTPAAARHTALRDEVDRVALGAFDLVNGPVFRAQLIRLAEDDHVLVLAFHHIVVDGWSLGVIERELAAVYAANLDGAEDPLPVVRHGYQDHVAAEREMLSGPRHAEALEFWRRNLASAPRQLPLPTDRPHPPVQSYAGDSRGFTVAPQLSEHIRSLAARHRASRFVVLLSAYAALLSRLASAPEVVIGVPVSGRTTLEAEAVVGLFVNMLPLRIRIQEGMTFAELLRHVRDTFLAAHEYQDLPFQRVVEDLQPERLTSRNPIFQCAFTYEESAGDVGAFPGLEASPVPVRIETAKFELTLHMAWSAERVEGWMGYQTDVFDGRTAELLGARYLRLLSGALAAPDTPVARLPLLGAEEERTVLAGGPRPPAADGERVERMVERHARERPDAVAVRAGERALTYAQLDQQANLLATVLRASGAGPGTLVATCLPRGVDLVIAELGIVKTGAAYLPLDPANPPPRLAAVLTEADPLLTVADSEHTTSLPTGKILTLERIRTSGTVAAPAPAPSTDPADLAYVVYTSGSTGRPKGVMVEHRALSNLVAWHHEEFGIGPGDRTTLMAAPGFDASAWEIWSALTAGATLEVPDAETVLSPRDLIRWLVAREVTSCFVPTPLAERLARADWPAEGAPRSVLTGGDRLRGTGSGTLPFRLVNNYGPTESTVVATSGTVQPEPHRRGVLPDIGRPIAGVEVYVLDAELRPVPVGVPGELYLGGVALARGYLNQPGLTADRFVPSPYGGRPGARLYRTGDLVRWRSDGSVDFLGRNDHQVKIRGFRIEPGEIENVLRGHPGVRDAIVTTTPVTTGSAEPALVAYLVRASRTEHRTESWAVLDDDAFAALLRDHLRDHLPRYMVPGHLVVLPRFPLNPSGKVDRAALPVPELGGVGRHVGPRDEIERVLAGIWSQVLGRQHSDVTEDFFEIGGDSLKSIQVVHRAREAGLTLTVSHIFHHPTIEELGAHLRQETAAGTPAEPVPEPLVSGTAEERADNAGRERESR</sequence>
<dbReference type="CDD" id="cd19531">
    <property type="entry name" value="LCL_NRPS-like"/>
    <property type="match status" value="1"/>
</dbReference>
<dbReference type="InterPro" id="IPR006162">
    <property type="entry name" value="Ppantetheine_attach_site"/>
</dbReference>
<dbReference type="Pfam" id="PF13193">
    <property type="entry name" value="AMP-binding_C"/>
    <property type="match status" value="1"/>
</dbReference>
<dbReference type="GO" id="GO:0043041">
    <property type="term" value="P:amino acid activation for nonribosomal peptide biosynthetic process"/>
    <property type="evidence" value="ECO:0007669"/>
    <property type="project" value="TreeGrafter"/>
</dbReference>
<dbReference type="EMBL" id="CP003229">
    <property type="protein sequence ID" value="AEW99900.1"/>
    <property type="molecule type" value="Genomic_DNA"/>
</dbReference>
<dbReference type="PANTHER" id="PTHR45527">
    <property type="entry name" value="NONRIBOSOMAL PEPTIDE SYNTHETASE"/>
    <property type="match status" value="1"/>
</dbReference>
<dbReference type="InterPro" id="IPR001242">
    <property type="entry name" value="Condensation_dom"/>
</dbReference>
<dbReference type="SUPFAM" id="SSF56801">
    <property type="entry name" value="Acetyl-CoA synthetase-like"/>
    <property type="match status" value="1"/>
</dbReference>
<dbReference type="NCBIfam" id="TIGR01733">
    <property type="entry name" value="AA-adenyl-dom"/>
    <property type="match status" value="1"/>
</dbReference>
<dbReference type="KEGG" id="sct:SCAT_p0041"/>
<dbReference type="InterPro" id="IPR045851">
    <property type="entry name" value="AMP-bd_C_sf"/>
</dbReference>
<proteinExistence type="predicted"/>
<comment type="cofactor">
    <cofactor evidence="1">
        <name>pantetheine 4'-phosphate</name>
        <dbReference type="ChEBI" id="CHEBI:47942"/>
    </cofactor>
</comment>
<dbReference type="Gene3D" id="3.40.50.980">
    <property type="match status" value="2"/>
</dbReference>
<dbReference type="Gene3D" id="3.30.300.30">
    <property type="match status" value="1"/>
</dbReference>
<dbReference type="PROSITE" id="PS00012">
    <property type="entry name" value="PHOSPHOPANTETHEINE"/>
    <property type="match status" value="1"/>
</dbReference>
<accession>G8XHZ4</accession>
<dbReference type="GO" id="GO:0031177">
    <property type="term" value="F:phosphopantetheine binding"/>
    <property type="evidence" value="ECO:0007669"/>
    <property type="project" value="InterPro"/>
</dbReference>
<dbReference type="PANTHER" id="PTHR45527:SF1">
    <property type="entry name" value="FATTY ACID SYNTHASE"/>
    <property type="match status" value="1"/>
</dbReference>
<gene>
    <name evidence="6" type="ordered locus">SCATT_p17070</name>
</gene>
<dbReference type="HOGENOM" id="CLU_000022_2_4_11"/>
<dbReference type="InterPro" id="IPR020845">
    <property type="entry name" value="AMP-binding_CS"/>
</dbReference>
<evidence type="ECO:0000313" key="7">
    <source>
        <dbReference type="Proteomes" id="UP000007842"/>
    </source>
</evidence>
<evidence type="ECO:0000256" key="3">
    <source>
        <dbReference type="ARBA" id="ARBA00022553"/>
    </source>
</evidence>
<dbReference type="GO" id="GO:0005737">
    <property type="term" value="C:cytoplasm"/>
    <property type="evidence" value="ECO:0007669"/>
    <property type="project" value="TreeGrafter"/>
</dbReference>
<dbReference type="InterPro" id="IPR010071">
    <property type="entry name" value="AA_adenyl_dom"/>
</dbReference>
<dbReference type="InterPro" id="IPR020806">
    <property type="entry name" value="PKS_PP-bd"/>
</dbReference>
<keyword evidence="6" id="KW-0614">Plasmid</keyword>
<evidence type="ECO:0000256" key="4">
    <source>
        <dbReference type="SAM" id="MobiDB-lite"/>
    </source>
</evidence>
<dbReference type="Gene3D" id="3.30.559.30">
    <property type="entry name" value="Nonribosomal peptide synthetase, condensation domain"/>
    <property type="match status" value="1"/>
</dbReference>
<accession>F8JJQ3</accession>
<keyword evidence="2" id="KW-0596">Phosphopantetheine</keyword>
<dbReference type="InterPro" id="IPR000873">
    <property type="entry name" value="AMP-dep_synth/lig_dom"/>
</dbReference>
<feature type="region of interest" description="Disordered" evidence="4">
    <location>
        <begin position="1049"/>
        <end position="1083"/>
    </location>
</feature>
<feature type="domain" description="Carrier" evidence="5">
    <location>
        <begin position="977"/>
        <end position="1051"/>
    </location>
</feature>
<dbReference type="Gene3D" id="2.30.38.10">
    <property type="entry name" value="Luciferase, Domain 3"/>
    <property type="match status" value="1"/>
</dbReference>
<dbReference type="InterPro" id="IPR025110">
    <property type="entry name" value="AMP-bd_C"/>
</dbReference>
<dbReference type="SUPFAM" id="SSF47336">
    <property type="entry name" value="ACP-like"/>
    <property type="match status" value="1"/>
</dbReference>
<dbReference type="PATRIC" id="fig|1003195.11.peg.36"/>
<feature type="compositionally biased region" description="Basic and acidic residues" evidence="4">
    <location>
        <begin position="1069"/>
        <end position="1083"/>
    </location>
</feature>
<dbReference type="SUPFAM" id="SSF52777">
    <property type="entry name" value="CoA-dependent acyltransferases"/>
    <property type="match status" value="2"/>
</dbReference>
<dbReference type="FunFam" id="3.40.50.12780:FF:000012">
    <property type="entry name" value="Non-ribosomal peptide synthetase"/>
    <property type="match status" value="1"/>
</dbReference>
<keyword evidence="3" id="KW-0597">Phosphoprotein</keyword>
<dbReference type="AlphaFoldDB" id="F8JJQ3"/>
<keyword evidence="7" id="KW-1185">Reference proteome</keyword>
<dbReference type="Gene3D" id="1.10.1200.10">
    <property type="entry name" value="ACP-like"/>
    <property type="match status" value="1"/>
</dbReference>
<dbReference type="InterPro" id="IPR023213">
    <property type="entry name" value="CAT-like_dom_sf"/>
</dbReference>
<dbReference type="CDD" id="cd05930">
    <property type="entry name" value="A_NRPS"/>
    <property type="match status" value="1"/>
</dbReference>
<dbReference type="FunFam" id="2.30.38.10:FF:000001">
    <property type="entry name" value="Non-ribosomal peptide synthetase PvdI"/>
    <property type="match status" value="1"/>
</dbReference>
<protein>
    <submittedName>
        <fullName evidence="6">Putative linear pentadecapeptide gramicidin synthetase LgrB</fullName>
    </submittedName>
</protein>
<dbReference type="PROSITE" id="PS00455">
    <property type="entry name" value="AMP_BINDING"/>
    <property type="match status" value="1"/>
</dbReference>
<dbReference type="InterPro" id="IPR036736">
    <property type="entry name" value="ACP-like_sf"/>
</dbReference>
<evidence type="ECO:0000256" key="1">
    <source>
        <dbReference type="ARBA" id="ARBA00001957"/>
    </source>
</evidence>
<name>F8JJQ3_STREN</name>
<reference evidence="7" key="1">
    <citation type="submission" date="2011-12" db="EMBL/GenBank/DDBJ databases">
        <title>Complete genome sequence of Streptomyces cattleya strain DSM 46488.</title>
        <authorList>
            <person name="Ou H.-Y."/>
            <person name="Li P."/>
            <person name="Zhao C."/>
            <person name="O'Hagan D."/>
            <person name="Deng Z."/>
        </authorList>
    </citation>
    <scope>NUCLEOTIDE SEQUENCE [LARGE SCALE GENOMIC DNA]</scope>
    <source>
        <strain evidence="7">ATCC 35852 / DSM 46488 / JCM 4925 / NBRC 14057 / NRRL 8057</strain>
        <plasmid evidence="7">Plasmid pSCATT</plasmid>
    </source>
</reference>
<dbReference type="Proteomes" id="UP000007842">
    <property type="component" value="Plasmid pSCATT"/>
</dbReference>
<organism evidence="6 7">
    <name type="scientific">Streptantibioticus cattleyicolor (strain ATCC 35852 / DSM 46488 / JCM 4925 / NBRC 14057 / NRRL 8057)</name>
    <name type="common">Streptomyces cattleya</name>
    <dbReference type="NCBI Taxonomy" id="1003195"/>
    <lineage>
        <taxon>Bacteria</taxon>
        <taxon>Bacillati</taxon>
        <taxon>Actinomycetota</taxon>
        <taxon>Actinomycetes</taxon>
        <taxon>Kitasatosporales</taxon>
        <taxon>Streptomycetaceae</taxon>
        <taxon>Streptantibioticus</taxon>
    </lineage>
</organism>
<dbReference type="Gene3D" id="3.30.559.10">
    <property type="entry name" value="Chloramphenicol acetyltransferase-like domain"/>
    <property type="match status" value="1"/>
</dbReference>
<dbReference type="KEGG" id="scy:SCATT_p17070"/>
<dbReference type="GO" id="GO:0003824">
    <property type="term" value="F:catalytic activity"/>
    <property type="evidence" value="ECO:0007669"/>
    <property type="project" value="InterPro"/>
</dbReference>
<dbReference type="PRINTS" id="PR00154">
    <property type="entry name" value="AMPBINDING"/>
</dbReference>
<dbReference type="FunFam" id="1.10.1200.10:FF:000005">
    <property type="entry name" value="Nonribosomal peptide synthetase 1"/>
    <property type="match status" value="1"/>
</dbReference>
<dbReference type="OrthoDB" id="2472181at2"/>
<evidence type="ECO:0000259" key="5">
    <source>
        <dbReference type="PROSITE" id="PS50075"/>
    </source>
</evidence>